<comment type="similarity">
    <text evidence="3">Belongs to the DegT/DnrJ/EryC1 family.</text>
</comment>
<dbReference type="PATRIC" id="fig|1618422.5.peg.888"/>
<dbReference type="Gene3D" id="3.40.640.10">
    <property type="entry name" value="Type I PLP-dependent aspartate aminotransferase-like (Major domain)"/>
    <property type="match status" value="1"/>
</dbReference>
<dbReference type="PANTHER" id="PTHR30244:SF34">
    <property type="entry name" value="DTDP-4-AMINO-4,6-DIDEOXYGALACTOSE TRANSAMINASE"/>
    <property type="match status" value="1"/>
</dbReference>
<dbReference type="InterPro" id="IPR015422">
    <property type="entry name" value="PyrdxlP-dep_Trfase_small"/>
</dbReference>
<dbReference type="GO" id="GO:0000271">
    <property type="term" value="P:polysaccharide biosynthetic process"/>
    <property type="evidence" value="ECO:0007669"/>
    <property type="project" value="TreeGrafter"/>
</dbReference>
<dbReference type="AlphaFoldDB" id="A0A0G0LY94"/>
<evidence type="ECO:0008006" key="6">
    <source>
        <dbReference type="Google" id="ProtNLM"/>
    </source>
</evidence>
<dbReference type="InterPro" id="IPR015424">
    <property type="entry name" value="PyrdxlP-dep_Trfase"/>
</dbReference>
<dbReference type="Proteomes" id="UP000034235">
    <property type="component" value="Unassembled WGS sequence"/>
</dbReference>
<proteinExistence type="inferred from homology"/>
<organism evidence="4 5">
    <name type="scientific">Candidatus Daviesbacteria bacterium GW2011_GWA2_38_24</name>
    <dbReference type="NCBI Taxonomy" id="1618422"/>
    <lineage>
        <taxon>Bacteria</taxon>
        <taxon>Candidatus Daviesiibacteriota</taxon>
    </lineage>
</organism>
<sequence>MFRKVPLCKADIGEEELNIVHEVLASGWLTHGPKNKEFEEAFASYIGVKYAVSLNSCTAALFLALKAHNITGEVILPSFTFSASANAIVTAGAVPRFADIDEETYMLDPKSVEALITRKTEAIMVVHFGGQAGSIKELKELALKHKLLLIEDSAEAIGSEYEGRKTGSFGVGCFSFFPTKNMTTGEGGMLTTNDKKIAETVALLSAHGIPKLVNPPHVGYRSAVMPGYNFRLSNILAALGTVQLKKLDAMNEKRRVAAAKYNKLLSAIPGIVVPVEKLGRKHVYQMYTVRVAKEKRNKFVQKLKDAGIEASVHFNPPVHLQDYYKEIYPTNLPVTEKIAEEIVTLPMYPDIREEDIAYVCDIIRENVA</sequence>
<name>A0A0G0LY94_9BACT</name>
<dbReference type="SUPFAM" id="SSF53383">
    <property type="entry name" value="PLP-dependent transferases"/>
    <property type="match status" value="1"/>
</dbReference>
<feature type="modified residue" description="N6-(pyridoxal phosphate)lysine" evidence="2">
    <location>
        <position position="180"/>
    </location>
</feature>
<evidence type="ECO:0000256" key="3">
    <source>
        <dbReference type="RuleBase" id="RU004508"/>
    </source>
</evidence>
<evidence type="ECO:0000313" key="5">
    <source>
        <dbReference type="Proteomes" id="UP000034235"/>
    </source>
</evidence>
<accession>A0A0G0LY94</accession>
<reference evidence="4 5" key="1">
    <citation type="journal article" date="2015" name="Nature">
        <title>rRNA introns, odd ribosomes, and small enigmatic genomes across a large radiation of phyla.</title>
        <authorList>
            <person name="Brown C.T."/>
            <person name="Hug L.A."/>
            <person name="Thomas B.C."/>
            <person name="Sharon I."/>
            <person name="Castelle C.J."/>
            <person name="Singh A."/>
            <person name="Wilkins M.J."/>
            <person name="Williams K.H."/>
            <person name="Banfield J.F."/>
        </authorList>
    </citation>
    <scope>NUCLEOTIDE SEQUENCE [LARGE SCALE GENOMIC DNA]</scope>
</reference>
<dbReference type="Pfam" id="PF01041">
    <property type="entry name" value="DegT_DnrJ_EryC1"/>
    <property type="match status" value="1"/>
</dbReference>
<dbReference type="Gene3D" id="3.90.1150.10">
    <property type="entry name" value="Aspartate Aminotransferase, domain 1"/>
    <property type="match status" value="1"/>
</dbReference>
<gene>
    <name evidence="4" type="ORF">US86_C0006G0049</name>
</gene>
<comment type="caution">
    <text evidence="4">The sequence shown here is derived from an EMBL/GenBank/DDBJ whole genome shotgun (WGS) entry which is preliminary data.</text>
</comment>
<protein>
    <recommendedName>
        <fullName evidence="6">DegT/DnrJ/EryC1/StrS family aminotransferase</fullName>
    </recommendedName>
</protein>
<dbReference type="PIRSF" id="PIRSF000390">
    <property type="entry name" value="PLP_StrS"/>
    <property type="match status" value="1"/>
</dbReference>
<feature type="active site" description="Proton acceptor" evidence="1">
    <location>
        <position position="180"/>
    </location>
</feature>
<dbReference type="CDD" id="cd00616">
    <property type="entry name" value="AHBA_syn"/>
    <property type="match status" value="1"/>
</dbReference>
<evidence type="ECO:0000256" key="1">
    <source>
        <dbReference type="PIRSR" id="PIRSR000390-1"/>
    </source>
</evidence>
<dbReference type="EMBL" id="LBUP01000006">
    <property type="protein sequence ID" value="KKQ66369.1"/>
    <property type="molecule type" value="Genomic_DNA"/>
</dbReference>
<evidence type="ECO:0000313" key="4">
    <source>
        <dbReference type="EMBL" id="KKQ66369.1"/>
    </source>
</evidence>
<keyword evidence="2 3" id="KW-0663">Pyridoxal phosphate</keyword>
<evidence type="ECO:0000256" key="2">
    <source>
        <dbReference type="PIRSR" id="PIRSR000390-2"/>
    </source>
</evidence>
<dbReference type="InterPro" id="IPR000653">
    <property type="entry name" value="DegT/StrS_aminotransferase"/>
</dbReference>
<dbReference type="PANTHER" id="PTHR30244">
    <property type="entry name" value="TRANSAMINASE"/>
    <property type="match status" value="1"/>
</dbReference>
<dbReference type="GO" id="GO:0030170">
    <property type="term" value="F:pyridoxal phosphate binding"/>
    <property type="evidence" value="ECO:0007669"/>
    <property type="project" value="TreeGrafter"/>
</dbReference>
<dbReference type="GO" id="GO:0008483">
    <property type="term" value="F:transaminase activity"/>
    <property type="evidence" value="ECO:0007669"/>
    <property type="project" value="TreeGrafter"/>
</dbReference>
<dbReference type="InterPro" id="IPR015421">
    <property type="entry name" value="PyrdxlP-dep_Trfase_major"/>
</dbReference>